<keyword evidence="11 15" id="KW-0066">ATP synthesis</keyword>
<evidence type="ECO:0000256" key="8">
    <source>
        <dbReference type="ARBA" id="ARBA00023065"/>
    </source>
</evidence>
<comment type="caution">
    <text evidence="16">The sequence shown here is derived from an EMBL/GenBank/DDBJ whole genome shotgun (WGS) entry which is preliminary data.</text>
</comment>
<keyword evidence="4 15" id="KW-0138">CF(0)</keyword>
<dbReference type="GO" id="GO:0015078">
    <property type="term" value="F:proton transmembrane transporter activity"/>
    <property type="evidence" value="ECO:0007669"/>
    <property type="project" value="InterPro"/>
</dbReference>
<gene>
    <name evidence="16" type="ORF">QBC41DRAFT_302588</name>
</gene>
<dbReference type="GO" id="GO:0015986">
    <property type="term" value="P:proton motive force-driven ATP synthesis"/>
    <property type="evidence" value="ECO:0007669"/>
    <property type="project" value="InterPro"/>
</dbReference>
<dbReference type="Proteomes" id="UP001174997">
    <property type="component" value="Unassembled WGS sequence"/>
</dbReference>
<dbReference type="EMBL" id="JAULSY010000044">
    <property type="protein sequence ID" value="KAK0669350.1"/>
    <property type="molecule type" value="Genomic_DNA"/>
</dbReference>
<dbReference type="PANTHER" id="PTHR12427:SF1">
    <property type="entry name" value="ATP SYNTHASE SUBUNIT E, MITOCHONDRIAL"/>
    <property type="match status" value="1"/>
</dbReference>
<evidence type="ECO:0000256" key="13">
    <source>
        <dbReference type="ARBA" id="ARBA00064647"/>
    </source>
</evidence>
<evidence type="ECO:0000256" key="5">
    <source>
        <dbReference type="ARBA" id="ARBA00022781"/>
    </source>
</evidence>
<keyword evidence="10" id="KW-0472">Membrane</keyword>
<evidence type="ECO:0000256" key="11">
    <source>
        <dbReference type="ARBA" id="ARBA00023310"/>
    </source>
</evidence>
<protein>
    <recommendedName>
        <fullName evidence="14 15">ATP synthase F(0) complex subunit e, mitochondrial</fullName>
    </recommendedName>
</protein>
<evidence type="ECO:0000256" key="3">
    <source>
        <dbReference type="ARBA" id="ARBA00022448"/>
    </source>
</evidence>
<evidence type="ECO:0000313" key="16">
    <source>
        <dbReference type="EMBL" id="KAK0669350.1"/>
    </source>
</evidence>
<organism evidence="16 17">
    <name type="scientific">Cercophora samala</name>
    <dbReference type="NCBI Taxonomy" id="330535"/>
    <lineage>
        <taxon>Eukaryota</taxon>
        <taxon>Fungi</taxon>
        <taxon>Dikarya</taxon>
        <taxon>Ascomycota</taxon>
        <taxon>Pezizomycotina</taxon>
        <taxon>Sordariomycetes</taxon>
        <taxon>Sordariomycetidae</taxon>
        <taxon>Sordariales</taxon>
        <taxon>Lasiosphaeriaceae</taxon>
        <taxon>Cercophora</taxon>
    </lineage>
</organism>
<evidence type="ECO:0000313" key="17">
    <source>
        <dbReference type="Proteomes" id="UP001174997"/>
    </source>
</evidence>
<comment type="similarity">
    <text evidence="2 15">Belongs to the ATPase e subunit family.</text>
</comment>
<dbReference type="Pfam" id="PF05680">
    <property type="entry name" value="ATP-synt_E"/>
    <property type="match status" value="1"/>
</dbReference>
<comment type="function">
    <text evidence="12 15">Subunit e, of the mitochondrial membrane ATP synthase complex (F(1)F(0) ATP synthase or Complex V) that produces ATP from ADP in the presence of a proton gradient across the membrane which is generated by electron transport complexes of the respiratory chain. ATP synthase complex consist of a soluble F(1) head domain - the catalytic core - and a membrane F(1) domain - the membrane proton channel. These two domains are linked by a central stalk rotating inside the F(1) region and a stationary peripheral stalk. During catalysis, ATP synthesis in the catalytic domain of F(1) is coupled via a rotary mechanism of the central stalk subunits to proton translocation. In vivo, can only synthesize ATP although its ATP hydrolase activity can be activated artificially in vitro. Part of the complex F(0) domain.</text>
</comment>
<keyword evidence="5 15" id="KW-0375">Hydrogen ion transport</keyword>
<comment type="subunit">
    <text evidence="15">F-type ATPases have 2 components, CF(1) - the catalytic core - and CF(0) - the membrane proton channel. CF(1) and CF(0) have multiple subunits.</text>
</comment>
<sequence>MASSGVNVLRYSALGLGVVYGFYHQRQIYASDRAAAAQREYEHKQQLIAQAKKAYAAKHKPAVAASSSASQDINSSSFDLESFIAQLDKA</sequence>
<keyword evidence="7" id="KW-0007">Acetylation</keyword>
<keyword evidence="17" id="KW-1185">Reference proteome</keyword>
<evidence type="ECO:0000256" key="7">
    <source>
        <dbReference type="ARBA" id="ARBA00022990"/>
    </source>
</evidence>
<evidence type="ECO:0000256" key="15">
    <source>
        <dbReference type="RuleBase" id="RU367005"/>
    </source>
</evidence>
<reference evidence="16" key="1">
    <citation type="submission" date="2023-06" db="EMBL/GenBank/DDBJ databases">
        <title>Genome-scale phylogeny and comparative genomics of the fungal order Sordariales.</title>
        <authorList>
            <consortium name="Lawrence Berkeley National Laboratory"/>
            <person name="Hensen N."/>
            <person name="Bonometti L."/>
            <person name="Westerberg I."/>
            <person name="Brannstrom I.O."/>
            <person name="Guillou S."/>
            <person name="Cros-Aarteil S."/>
            <person name="Calhoun S."/>
            <person name="Haridas S."/>
            <person name="Kuo A."/>
            <person name="Mondo S."/>
            <person name="Pangilinan J."/>
            <person name="Riley R."/>
            <person name="Labutti K."/>
            <person name="Andreopoulos B."/>
            <person name="Lipzen A."/>
            <person name="Chen C."/>
            <person name="Yanf M."/>
            <person name="Daum C."/>
            <person name="Ng V."/>
            <person name="Clum A."/>
            <person name="Steindorff A."/>
            <person name="Ohm R."/>
            <person name="Martin F."/>
            <person name="Silar P."/>
            <person name="Natvig D."/>
            <person name="Lalanne C."/>
            <person name="Gautier V."/>
            <person name="Ament-Velasquez S.L."/>
            <person name="Kruys A."/>
            <person name="Hutchinson M.I."/>
            <person name="Powell A.J."/>
            <person name="Barry K."/>
            <person name="Miller A.N."/>
            <person name="Grigoriev I.V."/>
            <person name="Debuchy R."/>
            <person name="Gladieux P."/>
            <person name="Thoren M.H."/>
            <person name="Johannesson H."/>
        </authorList>
    </citation>
    <scope>NUCLEOTIDE SEQUENCE</scope>
    <source>
        <strain evidence="16">CBS 307.81</strain>
    </source>
</reference>
<evidence type="ECO:0000256" key="14">
    <source>
        <dbReference type="ARBA" id="ARBA00074682"/>
    </source>
</evidence>
<comment type="subunit">
    <text evidence="13">Component of the ATP synthase complex composed at least of ATP5F1A/subunit alpha, ATP5F1B/subunit beta, ATP5MC1/subunit c (homooctomer), MT-ATP6/subunit a, MT-ATP8/subunit 8, ATP5ME/subunit e, ATP5MF/subunit f, ATP5MG/subunit g, ATP5MK/subunit k, ATP5MJ/subunit j, ATP5F1C/subunit gamma, ATP5F1D/subunit delta, ATP5F1E/subunit epsilon, ATP5PF/subunit F6, ATP5PB/subunit b, ATP5PD/subunit d, ATP5PO/subunit OSCP. ATP synthase complex consists of a soluble F(1) head domain (subunits alpha(3) and beta(3)) - the catalytic core - and a membrane F(0) domain - the membrane proton channel (subunits c, a, 8, e, f, g, k and j). These two domains are linked by a central stalk (subunits gamma, delta, and epsilon) rotating inside the F1 region and a stationary peripheral stalk (subunits F6, b, d, and OSCP).</text>
</comment>
<comment type="subcellular location">
    <subcellularLocation>
        <location evidence="1 15">Mitochondrion inner membrane</location>
    </subcellularLocation>
</comment>
<evidence type="ECO:0000256" key="10">
    <source>
        <dbReference type="ARBA" id="ARBA00023136"/>
    </source>
</evidence>
<keyword evidence="8 15" id="KW-0406">Ion transport</keyword>
<keyword evidence="6 15" id="KW-0999">Mitochondrion inner membrane</keyword>
<evidence type="ECO:0000256" key="1">
    <source>
        <dbReference type="ARBA" id="ARBA00004273"/>
    </source>
</evidence>
<keyword evidence="3 15" id="KW-0813">Transport</keyword>
<dbReference type="GO" id="GO:0005743">
    <property type="term" value="C:mitochondrial inner membrane"/>
    <property type="evidence" value="ECO:0007669"/>
    <property type="project" value="UniProtKB-SubCell"/>
</dbReference>
<dbReference type="InterPro" id="IPR008386">
    <property type="entry name" value="ATP_synth_F0_esu_mt"/>
</dbReference>
<dbReference type="AlphaFoldDB" id="A0AA39ZE83"/>
<dbReference type="GO" id="GO:0045259">
    <property type="term" value="C:proton-transporting ATP synthase complex"/>
    <property type="evidence" value="ECO:0007669"/>
    <property type="project" value="UniProtKB-UniRule"/>
</dbReference>
<evidence type="ECO:0000256" key="12">
    <source>
        <dbReference type="ARBA" id="ARBA00057306"/>
    </source>
</evidence>
<evidence type="ECO:0000256" key="2">
    <source>
        <dbReference type="ARBA" id="ARBA00007333"/>
    </source>
</evidence>
<name>A0AA39ZE83_9PEZI</name>
<evidence type="ECO:0000256" key="6">
    <source>
        <dbReference type="ARBA" id="ARBA00022792"/>
    </source>
</evidence>
<evidence type="ECO:0000256" key="4">
    <source>
        <dbReference type="ARBA" id="ARBA00022547"/>
    </source>
</evidence>
<dbReference type="PANTHER" id="PTHR12427">
    <property type="entry name" value="ATP SYNTHASE E CHAIN, MITOCHONDRIAL"/>
    <property type="match status" value="1"/>
</dbReference>
<keyword evidence="9 15" id="KW-0496">Mitochondrion</keyword>
<evidence type="ECO:0000256" key="9">
    <source>
        <dbReference type="ARBA" id="ARBA00023128"/>
    </source>
</evidence>
<accession>A0AA39ZE83</accession>
<proteinExistence type="inferred from homology"/>